<feature type="domain" description="CR-type" evidence="14">
    <location>
        <begin position="150"/>
        <end position="231"/>
    </location>
</feature>
<feature type="region of interest" description="Disordered" evidence="11">
    <location>
        <begin position="103"/>
        <end position="130"/>
    </location>
</feature>
<dbReference type="InterPro" id="IPR036410">
    <property type="entry name" value="HSP_DnaJ_Cys-rich_dom_sf"/>
</dbReference>
<evidence type="ECO:0000256" key="8">
    <source>
        <dbReference type="ARBA" id="ARBA00023274"/>
    </source>
</evidence>
<dbReference type="GO" id="GO:0006412">
    <property type="term" value="P:translation"/>
    <property type="evidence" value="ECO:0007669"/>
    <property type="project" value="InterPro"/>
</dbReference>
<dbReference type="SMART" id="SM00271">
    <property type="entry name" value="DnaJ"/>
    <property type="match status" value="1"/>
</dbReference>
<dbReference type="GO" id="GO:0051082">
    <property type="term" value="F:unfolded protein binding"/>
    <property type="evidence" value="ECO:0007669"/>
    <property type="project" value="InterPro"/>
</dbReference>
<dbReference type="Pfam" id="PF00684">
    <property type="entry name" value="DnaJ_CXXCXGXG"/>
    <property type="match status" value="1"/>
</dbReference>
<dbReference type="CDD" id="cd10747">
    <property type="entry name" value="DnaJ_C"/>
    <property type="match status" value="1"/>
</dbReference>
<dbReference type="Gene3D" id="1.10.287.110">
    <property type="entry name" value="DnaJ domain"/>
    <property type="match status" value="1"/>
</dbReference>
<dbReference type="GO" id="GO:0008270">
    <property type="term" value="F:zinc ion binding"/>
    <property type="evidence" value="ECO:0007669"/>
    <property type="project" value="UniProtKB-KW"/>
</dbReference>
<dbReference type="Gene3D" id="2.60.260.20">
    <property type="entry name" value="Urease metallochaperone UreE, N-terminal domain"/>
    <property type="match status" value="2"/>
</dbReference>
<dbReference type="Pfam" id="PF12326">
    <property type="entry name" value="EOS1"/>
    <property type="match status" value="1"/>
</dbReference>
<evidence type="ECO:0000256" key="7">
    <source>
        <dbReference type="ARBA" id="ARBA00023054"/>
    </source>
</evidence>
<keyword evidence="6" id="KW-0689">Ribosomal protein</keyword>
<feature type="zinc finger region" description="CR-type" evidence="9">
    <location>
        <begin position="150"/>
        <end position="231"/>
    </location>
</feature>
<feature type="region of interest" description="Disordered" evidence="11">
    <location>
        <begin position="617"/>
        <end position="658"/>
    </location>
</feature>
<dbReference type="CDD" id="cd10719">
    <property type="entry name" value="DnaJ_zf"/>
    <property type="match status" value="1"/>
</dbReference>
<evidence type="ECO:0000259" key="14">
    <source>
        <dbReference type="PROSITE" id="PS51188"/>
    </source>
</evidence>
<keyword evidence="12" id="KW-0812">Transmembrane</keyword>
<dbReference type="GeneID" id="30179809"/>
<dbReference type="InterPro" id="IPR002939">
    <property type="entry name" value="DnaJ_C"/>
</dbReference>
<evidence type="ECO:0008006" key="17">
    <source>
        <dbReference type="Google" id="ProtNLM"/>
    </source>
</evidence>
<gene>
    <name evidence="15" type="ORF">PICMEDRAFT_45499</name>
</gene>
<dbReference type="InterPro" id="IPR001623">
    <property type="entry name" value="DnaJ_domain"/>
</dbReference>
<evidence type="ECO:0000256" key="2">
    <source>
        <dbReference type="ARBA" id="ARBA00022723"/>
    </source>
</evidence>
<evidence type="ECO:0000256" key="12">
    <source>
        <dbReference type="SAM" id="Phobius"/>
    </source>
</evidence>
<dbReference type="GO" id="GO:0006457">
    <property type="term" value="P:protein folding"/>
    <property type="evidence" value="ECO:0007669"/>
    <property type="project" value="InterPro"/>
</dbReference>
<accession>A0A1E3NGF7</accession>
<feature type="compositionally biased region" description="Low complexity" evidence="11">
    <location>
        <begin position="106"/>
        <end position="119"/>
    </location>
</feature>
<proteinExistence type="inferred from homology"/>
<dbReference type="InterPro" id="IPR008971">
    <property type="entry name" value="HSP40/DnaJ_pept-bd"/>
</dbReference>
<dbReference type="InterPro" id="IPR000533">
    <property type="entry name" value="Tropomyosin"/>
</dbReference>
<evidence type="ECO:0000256" key="1">
    <source>
        <dbReference type="ARBA" id="ARBA00008080"/>
    </source>
</evidence>
<dbReference type="InterPro" id="IPR010979">
    <property type="entry name" value="Ribosomal_uS13-like_H2TH"/>
</dbReference>
<dbReference type="PRINTS" id="PR00625">
    <property type="entry name" value="JDOMAIN"/>
</dbReference>
<dbReference type="InterPro" id="IPR001892">
    <property type="entry name" value="Ribosomal_uS13"/>
</dbReference>
<dbReference type="RefSeq" id="XP_019016334.1">
    <property type="nucleotide sequence ID" value="XM_019163122.1"/>
</dbReference>
<evidence type="ECO:0000256" key="11">
    <source>
        <dbReference type="SAM" id="MobiDB-lite"/>
    </source>
</evidence>
<comment type="similarity">
    <text evidence="1">Belongs to the universal ribosomal protein uS13 family.</text>
</comment>
<dbReference type="SUPFAM" id="SSF46946">
    <property type="entry name" value="S13-like H2TH domain"/>
    <property type="match status" value="1"/>
</dbReference>
<evidence type="ECO:0000313" key="16">
    <source>
        <dbReference type="Proteomes" id="UP000094455"/>
    </source>
</evidence>
<keyword evidence="2 9" id="KW-0479">Metal-binding</keyword>
<keyword evidence="7 10" id="KW-0175">Coiled coil</keyword>
<dbReference type="InterPro" id="IPR027437">
    <property type="entry name" value="Rbsml_uS13_C"/>
</dbReference>
<dbReference type="SUPFAM" id="SSF57997">
    <property type="entry name" value="Tropomyosin"/>
    <property type="match status" value="1"/>
</dbReference>
<keyword evidence="12" id="KW-1133">Transmembrane helix</keyword>
<dbReference type="PRINTS" id="PR02070">
    <property type="entry name" value="NGLYCOSEOS1"/>
</dbReference>
<dbReference type="Gene3D" id="1.10.8.50">
    <property type="match status" value="1"/>
</dbReference>
<dbReference type="STRING" id="763406.A0A1E3NGF7"/>
<evidence type="ECO:0000256" key="10">
    <source>
        <dbReference type="SAM" id="Coils"/>
    </source>
</evidence>
<dbReference type="OrthoDB" id="525520at2759"/>
<dbReference type="CDD" id="cd06257">
    <property type="entry name" value="DnaJ"/>
    <property type="match status" value="1"/>
</dbReference>
<keyword evidence="12" id="KW-0472">Membrane</keyword>
<name>A0A1E3NGF7_9ASCO</name>
<dbReference type="Gene3D" id="4.10.910.10">
    <property type="entry name" value="30s ribosomal protein s13, domain 2"/>
    <property type="match status" value="1"/>
</dbReference>
<dbReference type="GO" id="GO:1990904">
    <property type="term" value="C:ribonucleoprotein complex"/>
    <property type="evidence" value="ECO:0007669"/>
    <property type="project" value="UniProtKB-KW"/>
</dbReference>
<dbReference type="GO" id="GO:0003735">
    <property type="term" value="F:structural constituent of ribosome"/>
    <property type="evidence" value="ECO:0007669"/>
    <property type="project" value="InterPro"/>
</dbReference>
<dbReference type="GO" id="GO:0003723">
    <property type="term" value="F:RNA binding"/>
    <property type="evidence" value="ECO:0007669"/>
    <property type="project" value="InterPro"/>
</dbReference>
<dbReference type="PROSITE" id="PS51188">
    <property type="entry name" value="ZF_CR"/>
    <property type="match status" value="1"/>
</dbReference>
<dbReference type="GO" id="GO:0034599">
    <property type="term" value="P:cellular response to oxidative stress"/>
    <property type="evidence" value="ECO:0007669"/>
    <property type="project" value="InterPro"/>
</dbReference>
<dbReference type="SUPFAM" id="SSF57938">
    <property type="entry name" value="DnaJ/Hsp40 cysteine-rich domain"/>
    <property type="match status" value="1"/>
</dbReference>
<keyword evidence="8" id="KW-0687">Ribonucleoprotein</keyword>
<evidence type="ECO:0000259" key="13">
    <source>
        <dbReference type="PROSITE" id="PS50076"/>
    </source>
</evidence>
<organism evidence="15 16">
    <name type="scientific">Pichia membranifaciens NRRL Y-2026</name>
    <dbReference type="NCBI Taxonomy" id="763406"/>
    <lineage>
        <taxon>Eukaryota</taxon>
        <taxon>Fungi</taxon>
        <taxon>Dikarya</taxon>
        <taxon>Ascomycota</taxon>
        <taxon>Saccharomycotina</taxon>
        <taxon>Pichiomycetes</taxon>
        <taxon>Pichiales</taxon>
        <taxon>Pichiaceae</taxon>
        <taxon>Pichia</taxon>
    </lineage>
</organism>
<dbReference type="InterPro" id="IPR021100">
    <property type="entry name" value="N-glycosylation_EOS1"/>
</dbReference>
<sequence>MVKERQLYDILEVSTEADEQEIRRAYKALALKYHPDKQPATSDADKEKMTEMFKAVSKAYDVLSDNSKRYLYDTYGEEVAVNPQEQTFMNSFKAPFGMFDSGGGSSSNNNNNNNNNNNGYNEEPSRKKTVAKGKDIMDTVSCSLLDYYNGKHIKMSLCKRVKCPKCKGCGGLKIYTCNDCCGTGYIINEARNGMMYQRTQSTCARCQGTGEFIPAKYICDECGGNKLIDTKVIFDFKSPRGVGDGYRVVFPRAADEGVNLIPGDVVITLKDDPNDSTSKYRRLGNNLLTTISVPLVKALCGGRISLEHIDGKKVDIFIACGELKSANEFKVLRGYGMPIHKNSSSSSSKNGNGDRPEYGDLIIRFDISFPDITAFSNKRVDLLGKVLGSSFPKDGLQMGGVSSSSSSEDISSLCAGDDCVQKMNKLKLDAETWQEKADEAGQKVKELEQELLEKENEIKSLTTRNQTLEEQNEKLESELDDSKKIVGDSTQLQTSNENIQKKNAMLEEELETSDKTLQETTAKLRESDLKVETLENKLNAIEKEKTDLETKYEELEDKFKKAQEEDMPIQMDMFRMRRHIANLNMESDCDSEYANHPPPTDSEIEIEINPAFVQARQYTSNESAARSRNSANASSSRTMNRSTDSSIQLSHNNSSSNLVNDNKVSRNLLFGLASTAMEDLYRQRSRLKSYGLKRLTVRQHIVVTICRDIPIYSILKNFIVLLTQWYRLIKIPYSNLTTVRATEFFLASLWCLVSALLSYTILDGLMVRWMVMYAIQAVIVRILSMSLIIVMVVEIFGYTFNNADNEFCLTVWIFISCVLTIFFIIQCFYSNNLDIEERGNSGIAGENLKNKLKRKVDLYNLIVFAVVPIGVASFVSTVGLVRLLFGLAKTFYGVGLQTATRICSKLGFYPDMRMHQLSEQQTMSITKELSEMTTDSKLLSQVRANIRMKREIGSYVGMRHSMGLPVRGQRTKTNAKTARKLNRIERKM</sequence>
<dbReference type="Pfam" id="PF01556">
    <property type="entry name" value="DnaJ_C"/>
    <property type="match status" value="1"/>
</dbReference>
<dbReference type="PROSITE" id="PS50159">
    <property type="entry name" value="RIBOSOMAL_S13_2"/>
    <property type="match status" value="1"/>
</dbReference>
<dbReference type="SUPFAM" id="SSF46565">
    <property type="entry name" value="Chaperone J-domain"/>
    <property type="match status" value="1"/>
</dbReference>
<dbReference type="Pfam" id="PF00416">
    <property type="entry name" value="Ribosomal_S13"/>
    <property type="match status" value="1"/>
</dbReference>
<evidence type="ECO:0000256" key="9">
    <source>
        <dbReference type="PROSITE-ProRule" id="PRU00546"/>
    </source>
</evidence>
<evidence type="ECO:0000313" key="15">
    <source>
        <dbReference type="EMBL" id="ODQ45221.1"/>
    </source>
</evidence>
<keyword evidence="5 9" id="KW-0862">Zinc</keyword>
<dbReference type="InterPro" id="IPR036869">
    <property type="entry name" value="J_dom_sf"/>
</dbReference>
<feature type="domain" description="J" evidence="13">
    <location>
        <begin position="6"/>
        <end position="76"/>
    </location>
</feature>
<feature type="transmembrane region" description="Helical" evidence="12">
    <location>
        <begin position="774"/>
        <end position="797"/>
    </location>
</feature>
<feature type="coiled-coil region" evidence="10">
    <location>
        <begin position="423"/>
        <end position="565"/>
    </location>
</feature>
<feature type="transmembrane region" description="Helical" evidence="12">
    <location>
        <begin position="858"/>
        <end position="885"/>
    </location>
</feature>
<dbReference type="Pfam" id="PF00226">
    <property type="entry name" value="DnaJ"/>
    <property type="match status" value="1"/>
</dbReference>
<dbReference type="PROSITE" id="PS00636">
    <property type="entry name" value="DNAJ_1"/>
    <property type="match status" value="1"/>
</dbReference>
<keyword evidence="4 9" id="KW-0863">Zinc-finger</keyword>
<evidence type="ECO:0000256" key="6">
    <source>
        <dbReference type="ARBA" id="ARBA00022980"/>
    </source>
</evidence>
<dbReference type="Gene3D" id="1.10.287.1490">
    <property type="match status" value="1"/>
</dbReference>
<keyword evidence="3" id="KW-0677">Repeat</keyword>
<dbReference type="PANTHER" id="PTHR43888">
    <property type="entry name" value="DNAJ-LIKE-2, ISOFORM A-RELATED"/>
    <property type="match status" value="1"/>
</dbReference>
<feature type="compositionally biased region" description="Low complexity" evidence="11">
    <location>
        <begin position="619"/>
        <end position="658"/>
    </location>
</feature>
<dbReference type="InterPro" id="IPR001305">
    <property type="entry name" value="HSP_DnaJ_Cys-rich_dom"/>
</dbReference>
<dbReference type="GO" id="GO:0030544">
    <property type="term" value="F:Hsp70 protein binding"/>
    <property type="evidence" value="ECO:0007669"/>
    <property type="project" value="InterPro"/>
</dbReference>
<reference evidence="15 16" key="1">
    <citation type="journal article" date="2016" name="Proc. Natl. Acad. Sci. U.S.A.">
        <title>Comparative genomics of biotechnologically important yeasts.</title>
        <authorList>
            <person name="Riley R."/>
            <person name="Haridas S."/>
            <person name="Wolfe K.H."/>
            <person name="Lopes M.R."/>
            <person name="Hittinger C.T."/>
            <person name="Goeker M."/>
            <person name="Salamov A.A."/>
            <person name="Wisecaver J.H."/>
            <person name="Long T.M."/>
            <person name="Calvey C.H."/>
            <person name="Aerts A.L."/>
            <person name="Barry K.W."/>
            <person name="Choi C."/>
            <person name="Clum A."/>
            <person name="Coughlan A.Y."/>
            <person name="Deshpande S."/>
            <person name="Douglass A.P."/>
            <person name="Hanson S.J."/>
            <person name="Klenk H.-P."/>
            <person name="LaButti K.M."/>
            <person name="Lapidus A."/>
            <person name="Lindquist E.A."/>
            <person name="Lipzen A.M."/>
            <person name="Meier-Kolthoff J.P."/>
            <person name="Ohm R.A."/>
            <person name="Otillar R.P."/>
            <person name="Pangilinan J.L."/>
            <person name="Peng Y."/>
            <person name="Rokas A."/>
            <person name="Rosa C.A."/>
            <person name="Scheuner C."/>
            <person name="Sibirny A.A."/>
            <person name="Slot J.C."/>
            <person name="Stielow J.B."/>
            <person name="Sun H."/>
            <person name="Kurtzman C.P."/>
            <person name="Blackwell M."/>
            <person name="Grigoriev I.V."/>
            <person name="Jeffries T.W."/>
        </authorList>
    </citation>
    <scope>NUCLEOTIDE SEQUENCE [LARGE SCALE GENOMIC DNA]</scope>
    <source>
        <strain evidence="15 16">NRRL Y-2026</strain>
    </source>
</reference>
<dbReference type="AlphaFoldDB" id="A0A1E3NGF7"/>
<dbReference type="GO" id="GO:0005789">
    <property type="term" value="C:endoplasmic reticulum membrane"/>
    <property type="evidence" value="ECO:0007669"/>
    <property type="project" value="InterPro"/>
</dbReference>
<dbReference type="SUPFAM" id="SSF49493">
    <property type="entry name" value="HSP40/DnaJ peptide-binding domain"/>
    <property type="match status" value="2"/>
</dbReference>
<dbReference type="InterPro" id="IPR018253">
    <property type="entry name" value="DnaJ_domain_CS"/>
</dbReference>
<dbReference type="EMBL" id="KV454005">
    <property type="protein sequence ID" value="ODQ45221.1"/>
    <property type="molecule type" value="Genomic_DNA"/>
</dbReference>
<keyword evidence="16" id="KW-1185">Reference proteome</keyword>
<feature type="transmembrane region" description="Helical" evidence="12">
    <location>
        <begin position="744"/>
        <end position="762"/>
    </location>
</feature>
<dbReference type="Proteomes" id="UP000094455">
    <property type="component" value="Unassembled WGS sequence"/>
</dbReference>
<evidence type="ECO:0000256" key="5">
    <source>
        <dbReference type="ARBA" id="ARBA00022833"/>
    </source>
</evidence>
<evidence type="ECO:0000256" key="3">
    <source>
        <dbReference type="ARBA" id="ARBA00022737"/>
    </source>
</evidence>
<dbReference type="GO" id="GO:0005840">
    <property type="term" value="C:ribosome"/>
    <property type="evidence" value="ECO:0007669"/>
    <property type="project" value="UniProtKB-KW"/>
</dbReference>
<protein>
    <recommendedName>
        <fullName evidence="17">J domain-containing protein</fullName>
    </recommendedName>
</protein>
<dbReference type="PROSITE" id="PS50076">
    <property type="entry name" value="DNAJ_2"/>
    <property type="match status" value="1"/>
</dbReference>
<feature type="transmembrane region" description="Helical" evidence="12">
    <location>
        <begin position="809"/>
        <end position="829"/>
    </location>
</feature>
<dbReference type="Gene3D" id="2.10.230.10">
    <property type="entry name" value="Heat shock protein DnaJ, cysteine-rich domain"/>
    <property type="match status" value="1"/>
</dbReference>
<dbReference type="InterPro" id="IPR044713">
    <property type="entry name" value="DNJA1/2-like"/>
</dbReference>
<dbReference type="Pfam" id="PF00261">
    <property type="entry name" value="Tropomyosin"/>
    <property type="match status" value="1"/>
</dbReference>
<evidence type="ECO:0000256" key="4">
    <source>
        <dbReference type="ARBA" id="ARBA00022771"/>
    </source>
</evidence>